<evidence type="ECO:0000259" key="8">
    <source>
        <dbReference type="Pfam" id="PF02687"/>
    </source>
</evidence>
<dbReference type="Proteomes" id="UP000306509">
    <property type="component" value="Unassembled WGS sequence"/>
</dbReference>
<feature type="transmembrane region" description="Helical" evidence="7">
    <location>
        <begin position="368"/>
        <end position="394"/>
    </location>
</feature>
<dbReference type="STRING" id="180332.GCA_000797495_03807"/>
<name>A0A4U8Q0X6_9FIRM</name>
<dbReference type="GO" id="GO:0005524">
    <property type="term" value="F:ATP binding"/>
    <property type="evidence" value="ECO:0007669"/>
    <property type="project" value="UniProtKB-KW"/>
</dbReference>
<dbReference type="GO" id="GO:0016787">
    <property type="term" value="F:hydrolase activity"/>
    <property type="evidence" value="ECO:0007669"/>
    <property type="project" value="UniProtKB-KW"/>
</dbReference>
<feature type="domain" description="ABC3 transporter permease C-terminal" evidence="8">
    <location>
        <begin position="285"/>
        <end position="404"/>
    </location>
</feature>
<evidence type="ECO:0000256" key="5">
    <source>
        <dbReference type="ARBA" id="ARBA00023136"/>
    </source>
</evidence>
<dbReference type="PANTHER" id="PTHR30572:SF4">
    <property type="entry name" value="ABC TRANSPORTER PERMEASE YTRF"/>
    <property type="match status" value="1"/>
</dbReference>
<dbReference type="InterPro" id="IPR025857">
    <property type="entry name" value="MacB_PCD"/>
</dbReference>
<dbReference type="PANTHER" id="PTHR30572">
    <property type="entry name" value="MEMBRANE COMPONENT OF TRANSPORTER-RELATED"/>
    <property type="match status" value="1"/>
</dbReference>
<accession>A0A4U8Q0X6</accession>
<feature type="transmembrane region" description="Helical" evidence="7">
    <location>
        <begin position="275"/>
        <end position="306"/>
    </location>
</feature>
<dbReference type="GO" id="GO:0005886">
    <property type="term" value="C:plasma membrane"/>
    <property type="evidence" value="ECO:0007669"/>
    <property type="project" value="UniProtKB-SubCell"/>
</dbReference>
<comment type="subcellular location">
    <subcellularLocation>
        <location evidence="1">Cell membrane</location>
        <topology evidence="1">Multi-pass membrane protein</topology>
    </subcellularLocation>
</comment>
<evidence type="ECO:0000256" key="6">
    <source>
        <dbReference type="ARBA" id="ARBA00038076"/>
    </source>
</evidence>
<keyword evidence="10" id="KW-0378">Hydrolase</keyword>
<evidence type="ECO:0000256" key="2">
    <source>
        <dbReference type="ARBA" id="ARBA00022475"/>
    </source>
</evidence>
<evidence type="ECO:0000256" key="1">
    <source>
        <dbReference type="ARBA" id="ARBA00004651"/>
    </source>
</evidence>
<keyword evidence="10" id="KW-0547">Nucleotide-binding</keyword>
<feature type="domain" description="MacB-like periplasmic core" evidence="9">
    <location>
        <begin position="22"/>
        <end position="244"/>
    </location>
</feature>
<evidence type="ECO:0000313" key="10">
    <source>
        <dbReference type="EMBL" id="TLC98331.1"/>
    </source>
</evidence>
<dbReference type="GO" id="GO:0022857">
    <property type="term" value="F:transmembrane transporter activity"/>
    <property type="evidence" value="ECO:0007669"/>
    <property type="project" value="TreeGrafter"/>
</dbReference>
<evidence type="ECO:0000256" key="7">
    <source>
        <dbReference type="SAM" id="Phobius"/>
    </source>
</evidence>
<dbReference type="AlphaFoldDB" id="A0A4U8Q0X6"/>
<feature type="transmembrane region" description="Helical" evidence="7">
    <location>
        <begin position="327"/>
        <end position="356"/>
    </location>
</feature>
<proteinExistence type="inferred from homology"/>
<comment type="caution">
    <text evidence="10">The sequence shown here is derived from an EMBL/GenBank/DDBJ whole genome shotgun (WGS) entry which is preliminary data.</text>
</comment>
<keyword evidence="3 7" id="KW-0812">Transmembrane</keyword>
<keyword evidence="4 7" id="KW-1133">Transmembrane helix</keyword>
<evidence type="ECO:0000259" key="9">
    <source>
        <dbReference type="Pfam" id="PF12704"/>
    </source>
</evidence>
<dbReference type="EC" id="3.6.3.-" evidence="10"/>
<dbReference type="OrthoDB" id="9770036at2"/>
<protein>
    <submittedName>
        <fullName evidence="10">Macrolide export ATP-binding/permease protein MacB</fullName>
        <ecNumber evidence="10">3.6.3.-</ecNumber>
    </submittedName>
</protein>
<dbReference type="RefSeq" id="WP_027293731.1">
    <property type="nucleotide sequence ID" value="NZ_CABMJZ010000118.1"/>
</dbReference>
<evidence type="ECO:0000313" key="11">
    <source>
        <dbReference type="Proteomes" id="UP000306509"/>
    </source>
</evidence>
<dbReference type="EMBL" id="QGQD01000097">
    <property type="protein sequence ID" value="TLC98331.1"/>
    <property type="molecule type" value="Genomic_DNA"/>
</dbReference>
<keyword evidence="10" id="KW-0067">ATP-binding</keyword>
<dbReference type="Pfam" id="PF02687">
    <property type="entry name" value="FtsX"/>
    <property type="match status" value="1"/>
</dbReference>
<sequence length="411" mass="43569">MSSLLEYFKMAIKSIVANKGRSFLTMLGIIIGIASVIAIMSVGAGTTESMTAEANDVGGGQIYVSCSEDAVNANQMITAADMEAITSKVKGVEGVTPASGSSGTTVTGKGEFQLSLSAGTQMLQRMSNFTMKRGKYFTDADVQEGKNVCVLTDTDAKRLFGSDDVVGMDIDVTMDGMTYAYRIVGITGAKENTAFVSYSYEGQPVTLDIPYTSLTNYGYDPEPFYSIYVFADKTMDAKQITNSVIHILESRHQSAGEDFYRVQNFQDVLQSINSMMGMVTAFISFVAAISLLVGGIGVMNIMLVSVTERTREIGIRKSLGAKTSSIMVQFLAESAIITALGGVIGIILGVIAAFGICSIMTVSLGSTISPGISAGTILGATFFACAVGIFFGIYPARKAAKLSPIEALRRN</sequence>
<keyword evidence="5 7" id="KW-0472">Membrane</keyword>
<dbReference type="Pfam" id="PF12704">
    <property type="entry name" value="MacB_PCD"/>
    <property type="match status" value="1"/>
</dbReference>
<keyword evidence="2" id="KW-1003">Cell membrane</keyword>
<evidence type="ECO:0000256" key="3">
    <source>
        <dbReference type="ARBA" id="ARBA00022692"/>
    </source>
</evidence>
<keyword evidence="11" id="KW-1185">Reference proteome</keyword>
<evidence type="ECO:0000256" key="4">
    <source>
        <dbReference type="ARBA" id="ARBA00022989"/>
    </source>
</evidence>
<organism evidence="10 11">
    <name type="scientific">Robinsoniella peoriensis</name>
    <dbReference type="NCBI Taxonomy" id="180332"/>
    <lineage>
        <taxon>Bacteria</taxon>
        <taxon>Bacillati</taxon>
        <taxon>Bacillota</taxon>
        <taxon>Clostridia</taxon>
        <taxon>Lachnospirales</taxon>
        <taxon>Lachnospiraceae</taxon>
        <taxon>Robinsoniella</taxon>
    </lineage>
</organism>
<reference evidence="10 11" key="1">
    <citation type="journal article" date="2019" name="Anaerobe">
        <title>Detection of Robinsoniella peoriensis in multiple bone samples of a trauma patient.</title>
        <authorList>
            <person name="Schrottner P."/>
            <person name="Hartwich K."/>
            <person name="Bunk B."/>
            <person name="Schober I."/>
            <person name="Helbig S."/>
            <person name="Rudolph W.W."/>
            <person name="Gunzer F."/>
        </authorList>
    </citation>
    <scope>NUCLEOTIDE SEQUENCE [LARGE SCALE GENOMIC DNA]</scope>
    <source>
        <strain evidence="10 11">DSM 106044</strain>
    </source>
</reference>
<dbReference type="InterPro" id="IPR050250">
    <property type="entry name" value="Macrolide_Exporter_MacB"/>
</dbReference>
<gene>
    <name evidence="10" type="primary">macB_11</name>
    <name evidence="10" type="ORF">DSM106044_04847</name>
</gene>
<comment type="similarity">
    <text evidence="6">Belongs to the ABC-4 integral membrane protein family.</text>
</comment>
<dbReference type="InterPro" id="IPR003838">
    <property type="entry name" value="ABC3_permease_C"/>
</dbReference>
<feature type="transmembrane region" description="Helical" evidence="7">
    <location>
        <begin position="21"/>
        <end position="44"/>
    </location>
</feature>